<sequence length="76" mass="8684">MAEGLDNLWSNFKLTEEENTEVVIDKQWVAEVVDEGSLVWLGHPTWVFTLKKAINLEIMRELASLSEETFEGITDS</sequence>
<dbReference type="EMBL" id="AWUE01021122">
    <property type="protein sequence ID" value="OMO63440.1"/>
    <property type="molecule type" value="Genomic_DNA"/>
</dbReference>
<keyword evidence="2" id="KW-1185">Reference proteome</keyword>
<organism evidence="1 2">
    <name type="scientific">Corchorus olitorius</name>
    <dbReference type="NCBI Taxonomy" id="93759"/>
    <lineage>
        <taxon>Eukaryota</taxon>
        <taxon>Viridiplantae</taxon>
        <taxon>Streptophyta</taxon>
        <taxon>Embryophyta</taxon>
        <taxon>Tracheophyta</taxon>
        <taxon>Spermatophyta</taxon>
        <taxon>Magnoliopsida</taxon>
        <taxon>eudicotyledons</taxon>
        <taxon>Gunneridae</taxon>
        <taxon>Pentapetalae</taxon>
        <taxon>rosids</taxon>
        <taxon>malvids</taxon>
        <taxon>Malvales</taxon>
        <taxon>Malvaceae</taxon>
        <taxon>Grewioideae</taxon>
        <taxon>Apeibeae</taxon>
        <taxon>Corchorus</taxon>
    </lineage>
</organism>
<comment type="caution">
    <text evidence="1">The sequence shown here is derived from an EMBL/GenBank/DDBJ whole genome shotgun (WGS) entry which is preliminary data.</text>
</comment>
<dbReference type="AlphaFoldDB" id="A0A1R3GZM5"/>
<protein>
    <submittedName>
        <fullName evidence="1">Uncharacterized protein</fullName>
    </submittedName>
</protein>
<proteinExistence type="predicted"/>
<evidence type="ECO:0000313" key="2">
    <source>
        <dbReference type="Proteomes" id="UP000187203"/>
    </source>
</evidence>
<accession>A0A1R3GZM5</accession>
<gene>
    <name evidence="1" type="ORF">COLO4_32447</name>
</gene>
<evidence type="ECO:0000313" key="1">
    <source>
        <dbReference type="EMBL" id="OMO63440.1"/>
    </source>
</evidence>
<reference evidence="2" key="1">
    <citation type="submission" date="2013-09" db="EMBL/GenBank/DDBJ databases">
        <title>Corchorus olitorius genome sequencing.</title>
        <authorList>
            <person name="Alam M."/>
            <person name="Haque M.S."/>
            <person name="Islam M.S."/>
            <person name="Emdad E.M."/>
            <person name="Islam M.M."/>
            <person name="Ahmed B."/>
            <person name="Halim A."/>
            <person name="Hossen Q.M.M."/>
            <person name="Hossain M.Z."/>
            <person name="Ahmed R."/>
            <person name="Khan M.M."/>
            <person name="Islam R."/>
            <person name="Rashid M.M."/>
            <person name="Khan S.A."/>
            <person name="Rahman M.S."/>
            <person name="Alam M."/>
            <person name="Yahiya A.S."/>
            <person name="Khan M.S."/>
            <person name="Azam M.S."/>
            <person name="Haque T."/>
            <person name="Lashkar M.Z.H."/>
            <person name="Akhand A.I."/>
            <person name="Morshed G."/>
            <person name="Roy S."/>
            <person name="Uddin K.S."/>
            <person name="Rabeya T."/>
            <person name="Hossain A.S."/>
            <person name="Chowdhury A."/>
            <person name="Snigdha A.R."/>
            <person name="Mortoza M.S."/>
            <person name="Matin S.A."/>
            <person name="Hoque S.M.E."/>
            <person name="Islam M.K."/>
            <person name="Roy D.K."/>
            <person name="Haider R."/>
            <person name="Moosa M.M."/>
            <person name="Elias S.M."/>
            <person name="Hasan A.M."/>
            <person name="Jahan S."/>
            <person name="Shafiuddin M."/>
            <person name="Mahmood N."/>
            <person name="Shommy N.S."/>
        </authorList>
    </citation>
    <scope>NUCLEOTIDE SEQUENCE [LARGE SCALE GENOMIC DNA]</scope>
    <source>
        <strain evidence="2">cv. O-4</strain>
    </source>
</reference>
<name>A0A1R3GZM5_9ROSI</name>
<dbReference type="Proteomes" id="UP000187203">
    <property type="component" value="Unassembled WGS sequence"/>
</dbReference>